<comment type="caution">
    <text evidence="1">The sequence shown here is derived from an EMBL/GenBank/DDBJ whole genome shotgun (WGS) entry which is preliminary data.</text>
</comment>
<gene>
    <name evidence="1" type="ORF">NP233_g5878</name>
</gene>
<dbReference type="Proteomes" id="UP001213000">
    <property type="component" value="Unassembled WGS sequence"/>
</dbReference>
<proteinExistence type="predicted"/>
<dbReference type="EMBL" id="JANIEX010000361">
    <property type="protein sequence ID" value="KAJ3568188.1"/>
    <property type="molecule type" value="Genomic_DNA"/>
</dbReference>
<evidence type="ECO:0000313" key="1">
    <source>
        <dbReference type="EMBL" id="KAJ3568188.1"/>
    </source>
</evidence>
<sequence>MSFWITLARKPSIVSTRNESPSSGVSTLIPLILGNHPQPHVRKHFLTPDSLILVITNLFRVQSPKMHLALHLRKTIDIVSPNYLIPRQHPDMTVPLHQEQ</sequence>
<keyword evidence="2" id="KW-1185">Reference proteome</keyword>
<evidence type="ECO:0000313" key="2">
    <source>
        <dbReference type="Proteomes" id="UP001213000"/>
    </source>
</evidence>
<reference evidence="1" key="1">
    <citation type="submission" date="2022-07" db="EMBL/GenBank/DDBJ databases">
        <title>Genome Sequence of Leucocoprinus birnbaumii.</title>
        <authorList>
            <person name="Buettner E."/>
        </authorList>
    </citation>
    <scope>NUCLEOTIDE SEQUENCE</scope>
    <source>
        <strain evidence="1">VT141</strain>
    </source>
</reference>
<name>A0AAD5VS23_9AGAR</name>
<dbReference type="AlphaFoldDB" id="A0AAD5VS23"/>
<organism evidence="1 2">
    <name type="scientific">Leucocoprinus birnbaumii</name>
    <dbReference type="NCBI Taxonomy" id="56174"/>
    <lineage>
        <taxon>Eukaryota</taxon>
        <taxon>Fungi</taxon>
        <taxon>Dikarya</taxon>
        <taxon>Basidiomycota</taxon>
        <taxon>Agaricomycotina</taxon>
        <taxon>Agaricomycetes</taxon>
        <taxon>Agaricomycetidae</taxon>
        <taxon>Agaricales</taxon>
        <taxon>Agaricineae</taxon>
        <taxon>Agaricaceae</taxon>
        <taxon>Leucocoprinus</taxon>
    </lineage>
</organism>
<protein>
    <submittedName>
        <fullName evidence="1">Uncharacterized protein</fullName>
    </submittedName>
</protein>
<accession>A0AAD5VS23</accession>